<proteinExistence type="predicted"/>
<accession>A0ABV2HE22</accession>
<evidence type="ECO:0008006" key="4">
    <source>
        <dbReference type="Google" id="ProtNLM"/>
    </source>
</evidence>
<dbReference type="Pfam" id="PF14022">
    <property type="entry name" value="DUF4238"/>
    <property type="match status" value="1"/>
</dbReference>
<dbReference type="InterPro" id="IPR025332">
    <property type="entry name" value="DUF4238"/>
</dbReference>
<comment type="caution">
    <text evidence="2">The sequence shown here is derived from an EMBL/GenBank/DDBJ whole genome shotgun (WGS) entry which is preliminary data.</text>
</comment>
<evidence type="ECO:0000313" key="2">
    <source>
        <dbReference type="EMBL" id="MET3588790.1"/>
    </source>
</evidence>
<feature type="region of interest" description="Disordered" evidence="1">
    <location>
        <begin position="287"/>
        <end position="321"/>
    </location>
</feature>
<dbReference type="Proteomes" id="UP001549031">
    <property type="component" value="Unassembled WGS sequence"/>
</dbReference>
<evidence type="ECO:0000256" key="1">
    <source>
        <dbReference type="SAM" id="MobiDB-lite"/>
    </source>
</evidence>
<gene>
    <name evidence="2" type="ORF">ABID21_004930</name>
</gene>
<name>A0ABV2HE22_9HYPH</name>
<protein>
    <recommendedName>
        <fullName evidence="4">DUF4238 domain-containing protein</fullName>
    </recommendedName>
</protein>
<dbReference type="EMBL" id="JBEPLJ010000034">
    <property type="protein sequence ID" value="MET3588790.1"/>
    <property type="molecule type" value="Genomic_DNA"/>
</dbReference>
<evidence type="ECO:0000313" key="3">
    <source>
        <dbReference type="Proteomes" id="UP001549031"/>
    </source>
</evidence>
<keyword evidence="3" id="KW-1185">Reference proteome</keyword>
<organism evidence="2 3">
    <name type="scientific">Pseudorhizobium tarimense</name>
    <dbReference type="NCBI Taxonomy" id="1079109"/>
    <lineage>
        <taxon>Bacteria</taxon>
        <taxon>Pseudomonadati</taxon>
        <taxon>Pseudomonadota</taxon>
        <taxon>Alphaproteobacteria</taxon>
        <taxon>Hyphomicrobiales</taxon>
        <taxon>Rhizobiaceae</taxon>
        <taxon>Rhizobium/Agrobacterium group</taxon>
        <taxon>Pseudorhizobium</taxon>
    </lineage>
</organism>
<reference evidence="2 3" key="1">
    <citation type="submission" date="2024-06" db="EMBL/GenBank/DDBJ databases">
        <title>Genomic Encyclopedia of Type Strains, Phase IV (KMG-IV): sequencing the most valuable type-strain genomes for metagenomic binning, comparative biology and taxonomic classification.</title>
        <authorList>
            <person name="Goeker M."/>
        </authorList>
    </citation>
    <scope>NUCLEOTIDE SEQUENCE [LARGE SCALE GENOMIC DNA]</scope>
    <source>
        <strain evidence="2 3">DSM 105042</strain>
    </source>
</reference>
<dbReference type="RefSeq" id="WP_247246418.1">
    <property type="nucleotide sequence ID" value="NZ_JALJRA010000034.1"/>
</dbReference>
<sequence>MKHHYIPQFYLRPWLGADHKLEEFGREPYTRQIRSRRRGTNSTGYEHDLYTIPGADEATKQNIERIFMGTVDKTAAAARDELLRGVIPQGELRHAWARFLMSMAMRTPEEMRKYKENFVKLWMEPVPNYQEKYEEIRKHNWPEKLEDYFRLVDPHMGARQAMVIATELMQQENVIRHLVGAQWWVFESSKVKRPLMTSDHPFVMTNGLARPDGHFGIPIGPRHLFIAFMKGDFGIAFRRLAAGKIVRLTNEAVIGQGRKYVYGLDGSNIAEVRRLMGKRDFMTLLPNMTKHNGPTEPLPEPPEGWDPQSLPDLSEPLKLNG</sequence>